<evidence type="ECO:0000313" key="4">
    <source>
        <dbReference type="Proteomes" id="UP000295689"/>
    </source>
</evidence>
<sequence length="287" mass="32260">MDQANQLRERLREQASLRTAKTIAVISGKGGVGKSNISLNFSIGLKRKGYRILLFDLDIGMGNIEILMGRSSPLSIADYFAGTAGIRDLFTEGPEGIQYISGGTGLNQLVKLDSESVSTFIDDLKSVWVEYDYVIFDMGAGMNEETMNLLLAVNEMIVVTTPEPTAIMDAYAAIKYIHMNDRDIPFSIIVNRARPGREGRETLDRLEDVLVKFLGKKPVKLGVLPEDTHVFQAVRKQVPFILECPKAPITQELETLIARFENRQSYQAAPEHFFVKLKRLFEKKWQV</sequence>
<dbReference type="InterPro" id="IPR050625">
    <property type="entry name" value="ParA/MinD_ATPase"/>
</dbReference>
<dbReference type="Gene3D" id="3.40.50.300">
    <property type="entry name" value="P-loop containing nucleotide triphosphate hydrolases"/>
    <property type="match status" value="1"/>
</dbReference>
<protein>
    <submittedName>
        <fullName evidence="3">Flagellar biosynthesis protein FlhG</fullName>
    </submittedName>
</protein>
<dbReference type="RefSeq" id="WP_158287070.1">
    <property type="nucleotide sequence ID" value="NZ_JABUHM010000003.1"/>
</dbReference>
<dbReference type="GO" id="GO:0009898">
    <property type="term" value="C:cytoplasmic side of plasma membrane"/>
    <property type="evidence" value="ECO:0007669"/>
    <property type="project" value="TreeGrafter"/>
</dbReference>
<dbReference type="SUPFAM" id="SSF52540">
    <property type="entry name" value="P-loop containing nucleoside triphosphate hydrolases"/>
    <property type="match status" value="1"/>
</dbReference>
<dbReference type="PANTHER" id="PTHR43384">
    <property type="entry name" value="SEPTUM SITE-DETERMINING PROTEIN MIND HOMOLOG, CHLOROPLASTIC-RELATED"/>
    <property type="match status" value="1"/>
</dbReference>
<dbReference type="PANTHER" id="PTHR43384:SF4">
    <property type="entry name" value="CELLULOSE BIOSYNTHESIS PROTEIN BCSQ-RELATED"/>
    <property type="match status" value="1"/>
</dbReference>
<dbReference type="GO" id="GO:0016887">
    <property type="term" value="F:ATP hydrolysis activity"/>
    <property type="evidence" value="ECO:0007669"/>
    <property type="project" value="TreeGrafter"/>
</dbReference>
<dbReference type="CDD" id="cd02038">
    <property type="entry name" value="FlhG-like"/>
    <property type="match status" value="1"/>
</dbReference>
<keyword evidence="3" id="KW-0282">Flagellum</keyword>
<evidence type="ECO:0000313" key="3">
    <source>
        <dbReference type="EMBL" id="TCN25601.1"/>
    </source>
</evidence>
<dbReference type="InterPro" id="IPR025501">
    <property type="entry name" value="MinD_FleN"/>
</dbReference>
<proteinExistence type="predicted"/>
<reference evidence="3 4" key="1">
    <citation type="journal article" date="2015" name="Stand. Genomic Sci.">
        <title>Genomic Encyclopedia of Bacterial and Archaeal Type Strains, Phase III: the genomes of soil and plant-associated and newly described type strains.</title>
        <authorList>
            <person name="Whitman W.B."/>
            <person name="Woyke T."/>
            <person name="Klenk H.P."/>
            <person name="Zhou Y."/>
            <person name="Lilburn T.G."/>
            <person name="Beck B.J."/>
            <person name="De Vos P."/>
            <person name="Vandamme P."/>
            <person name="Eisen J.A."/>
            <person name="Garrity G."/>
            <person name="Hugenholtz P."/>
            <person name="Kyrpides N.C."/>
        </authorList>
    </citation>
    <scope>NUCLEOTIDE SEQUENCE [LARGE SCALE GENOMIC DNA]</scope>
    <source>
        <strain evidence="3 4">CV53</strain>
    </source>
</reference>
<keyword evidence="3" id="KW-0969">Cilium</keyword>
<gene>
    <name evidence="3" type="ORF">EV146_105259</name>
</gene>
<dbReference type="GO" id="GO:0051782">
    <property type="term" value="P:negative regulation of cell division"/>
    <property type="evidence" value="ECO:0007669"/>
    <property type="project" value="TreeGrafter"/>
</dbReference>
<dbReference type="GO" id="GO:0005829">
    <property type="term" value="C:cytosol"/>
    <property type="evidence" value="ECO:0007669"/>
    <property type="project" value="TreeGrafter"/>
</dbReference>
<organism evidence="3 4">
    <name type="scientific">Mesobacillus foraminis</name>
    <dbReference type="NCBI Taxonomy" id="279826"/>
    <lineage>
        <taxon>Bacteria</taxon>
        <taxon>Bacillati</taxon>
        <taxon>Bacillota</taxon>
        <taxon>Bacilli</taxon>
        <taxon>Bacillales</taxon>
        <taxon>Bacillaceae</taxon>
        <taxon>Mesobacillus</taxon>
    </lineage>
</organism>
<dbReference type="InterPro" id="IPR027417">
    <property type="entry name" value="P-loop_NTPase"/>
</dbReference>
<keyword evidence="1" id="KW-0547">Nucleotide-binding</keyword>
<dbReference type="AlphaFoldDB" id="A0A4R2BF57"/>
<name>A0A4R2BF57_9BACI</name>
<dbReference type="GO" id="GO:0005524">
    <property type="term" value="F:ATP binding"/>
    <property type="evidence" value="ECO:0007669"/>
    <property type="project" value="UniProtKB-KW"/>
</dbReference>
<dbReference type="PIRSF" id="PIRSF003092">
    <property type="entry name" value="MinD"/>
    <property type="match status" value="1"/>
</dbReference>
<dbReference type="Pfam" id="PF10609">
    <property type="entry name" value="ParA"/>
    <property type="match status" value="1"/>
</dbReference>
<dbReference type="Proteomes" id="UP000295689">
    <property type="component" value="Unassembled WGS sequence"/>
</dbReference>
<evidence type="ECO:0000256" key="2">
    <source>
        <dbReference type="ARBA" id="ARBA00022840"/>
    </source>
</evidence>
<dbReference type="EMBL" id="SLVV01000005">
    <property type="protein sequence ID" value="TCN25601.1"/>
    <property type="molecule type" value="Genomic_DNA"/>
</dbReference>
<dbReference type="InterPro" id="IPR033756">
    <property type="entry name" value="YlxH/NBP35"/>
</dbReference>
<evidence type="ECO:0000256" key="1">
    <source>
        <dbReference type="ARBA" id="ARBA00022741"/>
    </source>
</evidence>
<accession>A0A4R2BF57</accession>
<keyword evidence="4" id="KW-1185">Reference proteome</keyword>
<dbReference type="InterPro" id="IPR033875">
    <property type="entry name" value="FlhG"/>
</dbReference>
<keyword evidence="2" id="KW-0067">ATP-binding</keyword>
<comment type="caution">
    <text evidence="3">The sequence shown here is derived from an EMBL/GenBank/DDBJ whole genome shotgun (WGS) entry which is preliminary data.</text>
</comment>
<keyword evidence="3" id="KW-0966">Cell projection</keyword>